<sequence>MPTGLLAAYVFDTPQRVVDRLAIEMQRTKLTDVDIANKTKIPLEKVQRLITTGRADIHDAIAIFDLFQIRPSTFFQVQL</sequence>
<accession>A0A8J3AJ60</accession>
<dbReference type="AlphaFoldDB" id="A0A8J3AJ60"/>
<evidence type="ECO:0000313" key="1">
    <source>
        <dbReference type="EMBL" id="GGI14453.1"/>
    </source>
</evidence>
<reference evidence="1" key="2">
    <citation type="submission" date="2020-09" db="EMBL/GenBank/DDBJ databases">
        <authorList>
            <person name="Sun Q."/>
            <person name="Sedlacek I."/>
        </authorList>
    </citation>
    <scope>NUCLEOTIDE SEQUENCE</scope>
    <source>
        <strain evidence="1">CCM 8606</strain>
    </source>
</reference>
<name>A0A8J3AJ60_9BIFI</name>
<dbReference type="EMBL" id="BMDH01000002">
    <property type="protein sequence ID" value="GGI14453.1"/>
    <property type="molecule type" value="Genomic_DNA"/>
</dbReference>
<protein>
    <submittedName>
        <fullName evidence="1">Uncharacterized protein</fullName>
    </submittedName>
</protein>
<organism evidence="1 2">
    <name type="scientific">Galliscardovia ingluviei</name>
    <dbReference type="NCBI Taxonomy" id="1769422"/>
    <lineage>
        <taxon>Bacteria</taxon>
        <taxon>Bacillati</taxon>
        <taxon>Actinomycetota</taxon>
        <taxon>Actinomycetes</taxon>
        <taxon>Bifidobacteriales</taxon>
        <taxon>Bifidobacteriaceae</taxon>
        <taxon>Galliscardovia</taxon>
    </lineage>
</organism>
<dbReference type="Proteomes" id="UP000619536">
    <property type="component" value="Unassembled WGS sequence"/>
</dbReference>
<dbReference type="RefSeq" id="WP_188355371.1">
    <property type="nucleotide sequence ID" value="NZ_BMDH01000002.1"/>
</dbReference>
<gene>
    <name evidence="1" type="ORF">GCM10007377_11010</name>
</gene>
<reference evidence="1" key="1">
    <citation type="journal article" date="2014" name="Int. J. Syst. Evol. Microbiol.">
        <title>Complete genome sequence of Corynebacterium casei LMG S-19264T (=DSM 44701T), isolated from a smear-ripened cheese.</title>
        <authorList>
            <consortium name="US DOE Joint Genome Institute (JGI-PGF)"/>
            <person name="Walter F."/>
            <person name="Albersmeier A."/>
            <person name="Kalinowski J."/>
            <person name="Ruckert C."/>
        </authorList>
    </citation>
    <scope>NUCLEOTIDE SEQUENCE</scope>
    <source>
        <strain evidence="1">CCM 8606</strain>
    </source>
</reference>
<proteinExistence type="predicted"/>
<evidence type="ECO:0000313" key="2">
    <source>
        <dbReference type="Proteomes" id="UP000619536"/>
    </source>
</evidence>
<comment type="caution">
    <text evidence="1">The sequence shown here is derived from an EMBL/GenBank/DDBJ whole genome shotgun (WGS) entry which is preliminary data.</text>
</comment>
<keyword evidence="2" id="KW-1185">Reference proteome</keyword>